<dbReference type="Gene3D" id="3.30.70.1880">
    <property type="entry name" value="Protein of unknown function DUF881"/>
    <property type="match status" value="1"/>
</dbReference>
<sequence>MRKFVEKFFKPSSTQLVLGVALAFLAFALVLQLARPATKNPYEGMRQDDLIQVLDGLNDESERLNNEINELRVTRDKLQSGLDANQVSEEEAAKRKKSLSVLAGIAPASGRGVKITIRAPKQKLKAGTLLNSIQELKDAGAEVLEINDSIRLGVDSWIGDNEQGIVVDGQQLSTPIIIEAIGDPHALEEGAKFRGGLVSQIESPKVGGSVEIVKSDEINIESVREMPQPLIAKPA</sequence>
<comment type="caution">
    <text evidence="3">The sequence shown here is derived from an EMBL/GenBank/DDBJ whole genome shotgun (WGS) entry which is preliminary data.</text>
</comment>
<dbReference type="GO" id="GO:0005886">
    <property type="term" value="C:plasma membrane"/>
    <property type="evidence" value="ECO:0007669"/>
    <property type="project" value="TreeGrafter"/>
</dbReference>
<accession>S2W1D2</accession>
<name>S2W1D2_9ACTN</name>
<evidence type="ECO:0000256" key="1">
    <source>
        <dbReference type="ARBA" id="ARBA00009108"/>
    </source>
</evidence>
<evidence type="ECO:0000256" key="2">
    <source>
        <dbReference type="SAM" id="Coils"/>
    </source>
</evidence>
<dbReference type="PANTHER" id="PTHR37313">
    <property type="entry name" value="UPF0749 PROTEIN RV1825"/>
    <property type="match status" value="1"/>
</dbReference>
<dbReference type="EMBL" id="AGZR01000009">
    <property type="protein sequence ID" value="EPD32165.1"/>
    <property type="molecule type" value="Genomic_DNA"/>
</dbReference>
<evidence type="ECO:0008006" key="5">
    <source>
        <dbReference type="Google" id="ProtNLM"/>
    </source>
</evidence>
<organism evidence="3 4">
    <name type="scientific">Propionimicrobium lymphophilum ACS-093-V-SCH5</name>
    <dbReference type="NCBI Taxonomy" id="883161"/>
    <lineage>
        <taxon>Bacteria</taxon>
        <taxon>Bacillati</taxon>
        <taxon>Actinomycetota</taxon>
        <taxon>Actinomycetes</taxon>
        <taxon>Propionibacteriales</taxon>
        <taxon>Propionibacteriaceae</taxon>
        <taxon>Propionimicrobium</taxon>
    </lineage>
</organism>
<protein>
    <recommendedName>
        <fullName evidence="5">DUF881 domain-containing protein</fullName>
    </recommendedName>
</protein>
<dbReference type="OrthoDB" id="3211287at2"/>
<dbReference type="AlphaFoldDB" id="S2W1D2"/>
<dbReference type="Proteomes" id="UP000014417">
    <property type="component" value="Unassembled WGS sequence"/>
</dbReference>
<evidence type="ECO:0000313" key="3">
    <source>
        <dbReference type="EMBL" id="EPD32165.1"/>
    </source>
</evidence>
<dbReference type="STRING" id="883161.HMPREF9306_01729"/>
<keyword evidence="4" id="KW-1185">Reference proteome</keyword>
<reference evidence="3 4" key="1">
    <citation type="submission" date="2013-04" db="EMBL/GenBank/DDBJ databases">
        <title>The Genome Sequence of Propionimicrobium lymphophilum ACS-093-V-SCH5.</title>
        <authorList>
            <consortium name="The Broad Institute Genomics Platform"/>
            <person name="Earl A."/>
            <person name="Ward D."/>
            <person name="Feldgarden M."/>
            <person name="Gevers D."/>
            <person name="Saerens B."/>
            <person name="Vaneechoutte M."/>
            <person name="Walker B."/>
            <person name="Young S."/>
            <person name="Zeng Q."/>
            <person name="Gargeya S."/>
            <person name="Fitzgerald M."/>
            <person name="Haas B."/>
            <person name="Abouelleil A."/>
            <person name="Allen A.W."/>
            <person name="Alvarado L."/>
            <person name="Arachchi H.M."/>
            <person name="Berlin A.M."/>
            <person name="Chapman S.B."/>
            <person name="Gainer-Dewar J."/>
            <person name="Goldberg J."/>
            <person name="Griggs A."/>
            <person name="Gujja S."/>
            <person name="Hansen M."/>
            <person name="Howarth C."/>
            <person name="Imamovic A."/>
            <person name="Ireland A."/>
            <person name="Larimer J."/>
            <person name="McCowan C."/>
            <person name="Murphy C."/>
            <person name="Pearson M."/>
            <person name="Poon T.W."/>
            <person name="Priest M."/>
            <person name="Roberts A."/>
            <person name="Saif S."/>
            <person name="Shea T."/>
            <person name="Sisk P."/>
            <person name="Sykes S."/>
            <person name="Wortman J."/>
            <person name="Nusbaum C."/>
            <person name="Birren B."/>
        </authorList>
    </citation>
    <scope>NUCLEOTIDE SEQUENCE [LARGE SCALE GENOMIC DNA]</scope>
    <source>
        <strain evidence="3 4">ACS-093-V-SCH5</strain>
    </source>
</reference>
<evidence type="ECO:0000313" key="4">
    <source>
        <dbReference type="Proteomes" id="UP000014417"/>
    </source>
</evidence>
<dbReference type="Pfam" id="PF05949">
    <property type="entry name" value="DUF881"/>
    <property type="match status" value="1"/>
</dbReference>
<dbReference type="HOGENOM" id="CLU_040273_0_2_11"/>
<dbReference type="RefSeq" id="WP_016456540.1">
    <property type="nucleotide sequence ID" value="NZ_KE150269.1"/>
</dbReference>
<proteinExistence type="inferred from homology"/>
<dbReference type="PANTHER" id="PTHR37313:SF2">
    <property type="entry name" value="UPF0749 PROTEIN YLXX"/>
    <property type="match status" value="1"/>
</dbReference>
<gene>
    <name evidence="3" type="ORF">HMPREF9306_01729</name>
</gene>
<dbReference type="PATRIC" id="fig|883161.3.peg.1717"/>
<feature type="coiled-coil region" evidence="2">
    <location>
        <begin position="47"/>
        <end position="81"/>
    </location>
</feature>
<dbReference type="InterPro" id="IPR010273">
    <property type="entry name" value="DUF881"/>
</dbReference>
<comment type="similarity">
    <text evidence="1">Belongs to the UPF0749 family.</text>
</comment>
<keyword evidence="2" id="KW-0175">Coiled coil</keyword>